<organism evidence="3 4">
    <name type="scientific">Butyricimonas virosa</name>
    <dbReference type="NCBI Taxonomy" id="544645"/>
    <lineage>
        <taxon>Bacteria</taxon>
        <taxon>Pseudomonadati</taxon>
        <taxon>Bacteroidota</taxon>
        <taxon>Bacteroidia</taxon>
        <taxon>Bacteroidales</taxon>
        <taxon>Odoribacteraceae</taxon>
        <taxon>Butyricimonas</taxon>
    </lineage>
</organism>
<proteinExistence type="predicted"/>
<dbReference type="OrthoDB" id="9790710at2"/>
<dbReference type="Pfam" id="PF13439">
    <property type="entry name" value="Glyco_transf_4"/>
    <property type="match status" value="1"/>
</dbReference>
<comment type="caution">
    <text evidence="3">The sequence shown here is derived from an EMBL/GenBank/DDBJ whole genome shotgun (WGS) entry which is preliminary data.</text>
</comment>
<dbReference type="SUPFAM" id="SSF53756">
    <property type="entry name" value="UDP-Glycosyltransferase/glycogen phosphorylase"/>
    <property type="match status" value="1"/>
</dbReference>
<keyword evidence="3" id="KW-0808">Transferase</keyword>
<dbReference type="CDD" id="cd03811">
    <property type="entry name" value="GT4_GT28_WabH-like"/>
    <property type="match status" value="1"/>
</dbReference>
<evidence type="ECO:0000313" key="4">
    <source>
        <dbReference type="Proteomes" id="UP000286063"/>
    </source>
</evidence>
<evidence type="ECO:0000259" key="1">
    <source>
        <dbReference type="Pfam" id="PF00534"/>
    </source>
</evidence>
<dbReference type="GO" id="GO:0016757">
    <property type="term" value="F:glycosyltransferase activity"/>
    <property type="evidence" value="ECO:0007669"/>
    <property type="project" value="InterPro"/>
</dbReference>
<sequence length="387" mass="44907">MKKILIIPFTISTGGGSEKVLYTLIEELSKHYQIDLIERLECSTHPYQLPDNVRKLKSMSFTDKYLQTYKGNRFLGHIHRILLSLLIFIFPKWIYKYYIHSRHYDFEISFNYLYTSYLVAHSPNSSSKKIMWFHGSIYDLEWKNYHGIKRYIYKALFKMQKNALKKADHIVPISINTKKSIEKLFPFSHPKITMINNGYNFNHIEILSKEPVSIPKRKEYRLISIGRLDQNKNVMLQLEALSILKKNNSQIELIIIGEGNERNNLTDYINNNQLTEDVILTGFLPNPYPLLKTSDCLLVSSYSEGFPTVIVEALYLGIPIVTTPVGGTEELIQEGKNGYISDYSPEIYAKRINDILSNPIKKSTIHKGIADLTVEEWTKKIQTTLLK</sequence>
<dbReference type="EMBL" id="QSCR01000005">
    <property type="protein sequence ID" value="RGY19811.1"/>
    <property type="molecule type" value="Genomic_DNA"/>
</dbReference>
<feature type="domain" description="Glycosyl transferase family 1" evidence="1">
    <location>
        <begin position="216"/>
        <end position="362"/>
    </location>
</feature>
<accession>A0A413IR31</accession>
<protein>
    <submittedName>
        <fullName evidence="3">Glycosyltransferase</fullName>
    </submittedName>
</protein>
<dbReference type="Gene3D" id="3.40.50.2000">
    <property type="entry name" value="Glycogen Phosphorylase B"/>
    <property type="match status" value="2"/>
</dbReference>
<reference evidence="3 4" key="1">
    <citation type="submission" date="2018-08" db="EMBL/GenBank/DDBJ databases">
        <title>A genome reference for cultivated species of the human gut microbiota.</title>
        <authorList>
            <person name="Zou Y."/>
            <person name="Xue W."/>
            <person name="Luo G."/>
        </authorList>
    </citation>
    <scope>NUCLEOTIDE SEQUENCE [LARGE SCALE GENOMIC DNA]</scope>
    <source>
        <strain evidence="3 4">OF02-7</strain>
    </source>
</reference>
<dbReference type="PANTHER" id="PTHR12526">
    <property type="entry name" value="GLYCOSYLTRANSFERASE"/>
    <property type="match status" value="1"/>
</dbReference>
<evidence type="ECO:0000313" key="3">
    <source>
        <dbReference type="EMBL" id="RGY19811.1"/>
    </source>
</evidence>
<dbReference type="AlphaFoldDB" id="A0A413IR31"/>
<dbReference type="RefSeq" id="WP_117774826.1">
    <property type="nucleotide sequence ID" value="NZ_CAUGOG010000002.1"/>
</dbReference>
<gene>
    <name evidence="3" type="ORF">DXA50_05530</name>
</gene>
<feature type="domain" description="Glycosyltransferase subfamily 4-like N-terminal" evidence="2">
    <location>
        <begin position="15"/>
        <end position="200"/>
    </location>
</feature>
<dbReference type="PANTHER" id="PTHR12526:SF630">
    <property type="entry name" value="GLYCOSYLTRANSFERASE"/>
    <property type="match status" value="1"/>
</dbReference>
<evidence type="ECO:0000259" key="2">
    <source>
        <dbReference type="Pfam" id="PF13439"/>
    </source>
</evidence>
<name>A0A413IR31_9BACT</name>
<dbReference type="Proteomes" id="UP000286063">
    <property type="component" value="Unassembled WGS sequence"/>
</dbReference>
<dbReference type="InterPro" id="IPR028098">
    <property type="entry name" value="Glyco_trans_4-like_N"/>
</dbReference>
<dbReference type="Pfam" id="PF00534">
    <property type="entry name" value="Glycos_transf_1"/>
    <property type="match status" value="1"/>
</dbReference>
<dbReference type="InterPro" id="IPR001296">
    <property type="entry name" value="Glyco_trans_1"/>
</dbReference>